<dbReference type="Pfam" id="PF07660">
    <property type="entry name" value="STN"/>
    <property type="match status" value="1"/>
</dbReference>
<dbReference type="NCBIfam" id="TIGR04057">
    <property type="entry name" value="SusC_RagA_signa"/>
    <property type="match status" value="1"/>
</dbReference>
<dbReference type="Pfam" id="PF07715">
    <property type="entry name" value="Plug"/>
    <property type="match status" value="1"/>
</dbReference>
<dbReference type="InterPro" id="IPR036942">
    <property type="entry name" value="Beta-barrel_TonB_sf"/>
</dbReference>
<dbReference type="InterPro" id="IPR012910">
    <property type="entry name" value="Plug_dom"/>
</dbReference>
<organism evidence="10 11">
    <name type="scientific">Chitinophaga rupis</name>
    <dbReference type="NCBI Taxonomy" id="573321"/>
    <lineage>
        <taxon>Bacteria</taxon>
        <taxon>Pseudomonadati</taxon>
        <taxon>Bacteroidota</taxon>
        <taxon>Chitinophagia</taxon>
        <taxon>Chitinophagales</taxon>
        <taxon>Chitinophagaceae</taxon>
        <taxon>Chitinophaga</taxon>
    </lineage>
</organism>
<dbReference type="PROSITE" id="PS52016">
    <property type="entry name" value="TONB_DEPENDENT_REC_3"/>
    <property type="match status" value="1"/>
</dbReference>
<comment type="similarity">
    <text evidence="7">Belongs to the TonB-dependent receptor family.</text>
</comment>
<dbReference type="InterPro" id="IPR023996">
    <property type="entry name" value="TonB-dep_OMP_SusC/RagA"/>
</dbReference>
<evidence type="ECO:0000256" key="4">
    <source>
        <dbReference type="ARBA" id="ARBA00022692"/>
    </source>
</evidence>
<evidence type="ECO:0000256" key="5">
    <source>
        <dbReference type="ARBA" id="ARBA00023136"/>
    </source>
</evidence>
<accession>A0A1H7P9Z3</accession>
<keyword evidence="6 7" id="KW-0998">Cell outer membrane</keyword>
<keyword evidence="11" id="KW-1185">Reference proteome</keyword>
<keyword evidence="4 7" id="KW-0812">Transmembrane</keyword>
<evidence type="ECO:0000259" key="8">
    <source>
        <dbReference type="Pfam" id="PF07660"/>
    </source>
</evidence>
<reference evidence="10 11" key="1">
    <citation type="submission" date="2016-10" db="EMBL/GenBank/DDBJ databases">
        <authorList>
            <person name="de Groot N.N."/>
        </authorList>
    </citation>
    <scope>NUCLEOTIDE SEQUENCE [LARGE SCALE GENOMIC DNA]</scope>
    <source>
        <strain evidence="10 11">DSM 21039</strain>
    </source>
</reference>
<evidence type="ECO:0000256" key="6">
    <source>
        <dbReference type="ARBA" id="ARBA00023237"/>
    </source>
</evidence>
<keyword evidence="5 7" id="KW-0472">Membrane</keyword>
<comment type="subcellular location">
    <subcellularLocation>
        <location evidence="1 7">Cell outer membrane</location>
        <topology evidence="1 7">Multi-pass membrane protein</topology>
    </subcellularLocation>
</comment>
<evidence type="ECO:0000256" key="7">
    <source>
        <dbReference type="PROSITE-ProRule" id="PRU01360"/>
    </source>
</evidence>
<dbReference type="EMBL" id="FOBB01000002">
    <property type="protein sequence ID" value="SEL32248.1"/>
    <property type="molecule type" value="Genomic_DNA"/>
</dbReference>
<evidence type="ECO:0000256" key="2">
    <source>
        <dbReference type="ARBA" id="ARBA00022448"/>
    </source>
</evidence>
<dbReference type="SUPFAM" id="SSF56935">
    <property type="entry name" value="Porins"/>
    <property type="match status" value="1"/>
</dbReference>
<keyword evidence="3 7" id="KW-1134">Transmembrane beta strand</keyword>
<evidence type="ECO:0000256" key="3">
    <source>
        <dbReference type="ARBA" id="ARBA00022452"/>
    </source>
</evidence>
<dbReference type="InterPro" id="IPR023997">
    <property type="entry name" value="TonB-dep_OMP_SusC/RagA_CS"/>
</dbReference>
<dbReference type="Gene3D" id="2.40.170.20">
    <property type="entry name" value="TonB-dependent receptor, beta-barrel domain"/>
    <property type="match status" value="1"/>
</dbReference>
<dbReference type="SUPFAM" id="SSF49464">
    <property type="entry name" value="Carboxypeptidase regulatory domain-like"/>
    <property type="match status" value="1"/>
</dbReference>
<dbReference type="GO" id="GO:0009279">
    <property type="term" value="C:cell outer membrane"/>
    <property type="evidence" value="ECO:0007669"/>
    <property type="project" value="UniProtKB-SubCell"/>
</dbReference>
<gene>
    <name evidence="10" type="ORF">SAMN04488505_10228</name>
</gene>
<dbReference type="NCBIfam" id="TIGR04056">
    <property type="entry name" value="OMP_RagA_SusC"/>
    <property type="match status" value="1"/>
</dbReference>
<feature type="domain" description="TonB-dependent receptor plug" evidence="9">
    <location>
        <begin position="255"/>
        <end position="389"/>
    </location>
</feature>
<dbReference type="Pfam" id="PF13715">
    <property type="entry name" value="CarbopepD_reg_2"/>
    <property type="match status" value="1"/>
</dbReference>
<dbReference type="InterPro" id="IPR039426">
    <property type="entry name" value="TonB-dep_rcpt-like"/>
</dbReference>
<proteinExistence type="inferred from homology"/>
<dbReference type="InterPro" id="IPR008969">
    <property type="entry name" value="CarboxyPept-like_regulatory"/>
</dbReference>
<keyword evidence="2 7" id="KW-0813">Transport</keyword>
<dbReference type="InterPro" id="IPR011662">
    <property type="entry name" value="Secretin/TonB_short_N"/>
</dbReference>
<dbReference type="AlphaFoldDB" id="A0A1H7P9Z3"/>
<dbReference type="Proteomes" id="UP000198984">
    <property type="component" value="Unassembled WGS sequence"/>
</dbReference>
<dbReference type="InterPro" id="IPR037066">
    <property type="entry name" value="Plug_dom_sf"/>
</dbReference>
<dbReference type="Gene3D" id="2.170.130.10">
    <property type="entry name" value="TonB-dependent receptor, plug domain"/>
    <property type="match status" value="1"/>
</dbReference>
<evidence type="ECO:0000313" key="11">
    <source>
        <dbReference type="Proteomes" id="UP000198984"/>
    </source>
</evidence>
<evidence type="ECO:0000256" key="1">
    <source>
        <dbReference type="ARBA" id="ARBA00004571"/>
    </source>
</evidence>
<dbReference type="Gene3D" id="2.60.40.1120">
    <property type="entry name" value="Carboxypeptidase-like, regulatory domain"/>
    <property type="match status" value="1"/>
</dbReference>
<feature type="domain" description="Secretin/TonB short N-terminal" evidence="8">
    <location>
        <begin position="87"/>
        <end position="138"/>
    </location>
</feature>
<dbReference type="STRING" id="573321.SAMN04488505_10228"/>
<evidence type="ECO:0000259" key="9">
    <source>
        <dbReference type="Pfam" id="PF07715"/>
    </source>
</evidence>
<protein>
    <submittedName>
        <fullName evidence="10">TonB-linked outer membrane protein, SusC/RagA family</fullName>
    </submittedName>
</protein>
<name>A0A1H7P9Z3_9BACT</name>
<sequence length="1237" mass="137680">MHFKTFCNREVIAMPVGSNNRLSGDDNLKDNRRLRTLTLRVMKLSTIILLAACLQVSASSYSQTVTYTCRNESLVNVFKAIKQQTGYVVFYDQGMVDTLQGVTLNAKEQPLKSFMNEALQDLPLSYTFKDRTIVISKKSVINQLLDRAAQEKPQYIFGRLLDEESQPIENASLTLQPLGLHVVTDAAGSFSFGEVPPGNYTLVITHISYSKLEKKIKVKGETVDLRLVMYKQRFELGPVEVSVASTGYQKINRYTSTGSYTLITAKEIDANPSINLAERLEGKVPGVHFDLANNRIQIRGANNFATGKDRNVSTPLIVIDGFPAIEQNLANYPGSPLGEGAVSPNSRSGIPISNATILSIFNPADIQSITFLKDAAAASIWGSRAANGVIVIETKKGVKGRTSVTASSTISVSSTPDMSKANMMNSAQYVDFEKELYEKGYFKSDPTTNWRYPNVDDAALAMYAAQRGDITSTQLDAKLQELSQRNNSSQLRKYLMQQAVTQQYNLSLSGGAGNTSYYISGNYSANSPVFKNNSSKNYLLLANLTNDFFNRRLTITTGLNQVYSDRMVNNAAQTAMSPGNLGLRPYDMLVDEQGKPINRAIDYMPHVVDSLTKLGMIPWTYSPFEELQSSNIYKTTATRLTSQIRGKITDWLELDFSGMYQRNLVDMSNLQKQNSYVVKSLINTGTSFTNGKPVYGVPLGGIMYTSHTATEDYSLRGQLSIDKRFYEKHQFNMIAGTEIRQSTGSGYSQGHFGFDEDTYNAVSVNPTTPYKTFYGSTATIGAQQSNIQVNKARYLSYYGNASYTYNYRYTASGSLRFDDHNLVGVERRNRAKPLWSAGLKWDLKRESFLENVRWVNGLDVRASLGTGGTIPMSATPFAIISLVAPDGITQAQPGAYVGLPANRDLSWETTRTLNFGTDATLFAGRLMVTMDIYNKHSYGILSSLPINPTYGWDFLSYNAADMRSHGVEFSVSGDVLRSRDWNWNASFNITYSTNKVTDNRFPNKTTSPSGSPVVATGYPTDNLFVYRWAGLDNQGQSQIYDRNGKIIPSSETTDFTPEDLLYAGRTTAPWFGGFSQNLRWKQFSLGMQLSYYMGYKVLKNDINISNYPTGSESSGFLTTSKTLVNRWRKPGDEAFTNVPGLMNFNGTSIQRYMTSSVNVIDGDHIRLQMVSLGYTLPNAVLNRIKVMKSLSVRASANNLGIIWRKNKEHIDPDYMFSGAYTSWPPVRNYSFNVNVTF</sequence>
<evidence type="ECO:0000313" key="10">
    <source>
        <dbReference type="EMBL" id="SEL32248.1"/>
    </source>
</evidence>